<organism evidence="1 2">
    <name type="scientific">Anopheles minimus</name>
    <dbReference type="NCBI Taxonomy" id="112268"/>
    <lineage>
        <taxon>Eukaryota</taxon>
        <taxon>Metazoa</taxon>
        <taxon>Ecdysozoa</taxon>
        <taxon>Arthropoda</taxon>
        <taxon>Hexapoda</taxon>
        <taxon>Insecta</taxon>
        <taxon>Pterygota</taxon>
        <taxon>Neoptera</taxon>
        <taxon>Endopterygota</taxon>
        <taxon>Diptera</taxon>
        <taxon>Nematocera</taxon>
        <taxon>Culicoidea</taxon>
        <taxon>Culicidae</taxon>
        <taxon>Anophelinae</taxon>
        <taxon>Anopheles</taxon>
    </lineage>
</organism>
<dbReference type="EnsemblMetazoa" id="AMIN014639-RA">
    <property type="protein sequence ID" value="AMIN014639-PA"/>
    <property type="gene ID" value="AMIN014639"/>
</dbReference>
<sequence>MTAAFGWTFRTSFCFRDNDLRCMSKSFTHRLGEVPQGISFCFSKE</sequence>
<reference evidence="1" key="2">
    <citation type="submission" date="2020-05" db="UniProtKB">
        <authorList>
            <consortium name="EnsemblMetazoa"/>
        </authorList>
    </citation>
    <scope>IDENTIFICATION</scope>
    <source>
        <strain evidence="1">MINIMUS1</strain>
    </source>
</reference>
<protein>
    <submittedName>
        <fullName evidence="1">Uncharacterized protein</fullName>
    </submittedName>
</protein>
<proteinExistence type="predicted"/>
<evidence type="ECO:0000313" key="1">
    <source>
        <dbReference type="EnsemblMetazoa" id="AMIN014639-PA"/>
    </source>
</evidence>
<dbReference type="VEuPathDB" id="VectorBase:AMIN014639"/>
<dbReference type="Proteomes" id="UP000075920">
    <property type="component" value="Unassembled WGS sequence"/>
</dbReference>
<accession>A0A182WPP5</accession>
<evidence type="ECO:0000313" key="2">
    <source>
        <dbReference type="Proteomes" id="UP000075920"/>
    </source>
</evidence>
<reference evidence="2" key="1">
    <citation type="submission" date="2013-03" db="EMBL/GenBank/DDBJ databases">
        <title>The Genome Sequence of Anopheles minimus MINIMUS1.</title>
        <authorList>
            <consortium name="The Broad Institute Genomics Platform"/>
            <person name="Neafsey D.E."/>
            <person name="Walton C."/>
            <person name="Walker B."/>
            <person name="Young S.K."/>
            <person name="Zeng Q."/>
            <person name="Gargeya S."/>
            <person name="Fitzgerald M."/>
            <person name="Haas B."/>
            <person name="Abouelleil A."/>
            <person name="Allen A.W."/>
            <person name="Alvarado L."/>
            <person name="Arachchi H.M."/>
            <person name="Berlin A.M."/>
            <person name="Chapman S.B."/>
            <person name="Gainer-Dewar J."/>
            <person name="Goldberg J."/>
            <person name="Griggs A."/>
            <person name="Gujja S."/>
            <person name="Hansen M."/>
            <person name="Howarth C."/>
            <person name="Imamovic A."/>
            <person name="Ireland A."/>
            <person name="Larimer J."/>
            <person name="McCowan C."/>
            <person name="Murphy C."/>
            <person name="Pearson M."/>
            <person name="Poon T.W."/>
            <person name="Priest M."/>
            <person name="Roberts A."/>
            <person name="Saif S."/>
            <person name="Shea T."/>
            <person name="Sisk P."/>
            <person name="Sykes S."/>
            <person name="Wortman J."/>
            <person name="Nusbaum C."/>
            <person name="Birren B."/>
        </authorList>
    </citation>
    <scope>NUCLEOTIDE SEQUENCE [LARGE SCALE GENOMIC DNA]</scope>
    <source>
        <strain evidence="2">MINIMUS1</strain>
    </source>
</reference>
<dbReference type="AlphaFoldDB" id="A0A182WPP5"/>
<keyword evidence="2" id="KW-1185">Reference proteome</keyword>
<name>A0A182WPP5_9DIPT</name>